<dbReference type="InterPro" id="IPR053248">
    <property type="entry name" value="Zinc_finger_MYND_domain"/>
</dbReference>
<protein>
    <recommendedName>
        <fullName evidence="3">MYND-type domain-containing protein</fullName>
    </recommendedName>
</protein>
<dbReference type="SUPFAM" id="SSF144232">
    <property type="entry name" value="HIT/MYND zinc finger-like"/>
    <property type="match status" value="1"/>
</dbReference>
<reference evidence="1" key="1">
    <citation type="journal article" date="2023" name="G3 (Bethesda)">
        <title>A reference genome for the long-term kleptoplast-retaining sea slug Elysia crispata morphotype clarki.</title>
        <authorList>
            <person name="Eastman K.E."/>
            <person name="Pendleton A.L."/>
            <person name="Shaikh M.A."/>
            <person name="Suttiyut T."/>
            <person name="Ogas R."/>
            <person name="Tomko P."/>
            <person name="Gavelis G."/>
            <person name="Widhalm J.R."/>
            <person name="Wisecaver J.H."/>
        </authorList>
    </citation>
    <scope>NUCLEOTIDE SEQUENCE</scope>
    <source>
        <strain evidence="1">ECLA1</strain>
    </source>
</reference>
<gene>
    <name evidence="1" type="ORF">RRG08_027518</name>
</gene>
<proteinExistence type="predicted"/>
<dbReference type="Gene3D" id="1.25.40.10">
    <property type="entry name" value="Tetratricopeptide repeat domain"/>
    <property type="match status" value="1"/>
</dbReference>
<dbReference type="InterPro" id="IPR011990">
    <property type="entry name" value="TPR-like_helical_dom_sf"/>
</dbReference>
<dbReference type="Gene3D" id="6.10.140.2220">
    <property type="match status" value="1"/>
</dbReference>
<evidence type="ECO:0000313" key="2">
    <source>
        <dbReference type="Proteomes" id="UP001283361"/>
    </source>
</evidence>
<dbReference type="Proteomes" id="UP001283361">
    <property type="component" value="Unassembled WGS sequence"/>
</dbReference>
<sequence length="406" mass="46930">MTAVGSDTMMSESEELRCGARKKLKPYVRLNLLTKREHEKDKCELCERIGSLMCRNCQVTFYCGMEHYTLDKDIHVVLCSRVKELRKPIEFNSQAQTRERWLKQRRIRMEELYKFTWTRGQAHLEEGKYDSAIPAATVSIKYANELFGQAPEVIPPLLITAECYLQKGKLKVADGFLARALSIEATWTDIRPFIKARIRRNEGLIHLARNKLSDALECFAEEIYQSTEEFGPYHIRTSGGYCYLGHVFHLQGRYETSTSLFRQTVKIWIDHLEPILEEMNHQSYLPFIAGALKTETDRVWMEDPDKFEGLRLLTKCYIQQLETPTSHATALDHATTCYAISIMNYICERYNEAKAKAAEGQARILQGSLMKNTINSKLHHVIRFCDKKLFQLEKTTAQSSETSISE</sequence>
<dbReference type="AlphaFoldDB" id="A0AAE0YRH9"/>
<name>A0AAE0YRH9_9GAST</name>
<accession>A0AAE0YRH9</accession>
<organism evidence="1 2">
    <name type="scientific">Elysia crispata</name>
    <name type="common">lettuce slug</name>
    <dbReference type="NCBI Taxonomy" id="231223"/>
    <lineage>
        <taxon>Eukaryota</taxon>
        <taxon>Metazoa</taxon>
        <taxon>Spiralia</taxon>
        <taxon>Lophotrochozoa</taxon>
        <taxon>Mollusca</taxon>
        <taxon>Gastropoda</taxon>
        <taxon>Heterobranchia</taxon>
        <taxon>Euthyneura</taxon>
        <taxon>Panpulmonata</taxon>
        <taxon>Sacoglossa</taxon>
        <taxon>Placobranchoidea</taxon>
        <taxon>Plakobranchidae</taxon>
        <taxon>Elysia</taxon>
    </lineage>
</organism>
<dbReference type="SUPFAM" id="SSF48452">
    <property type="entry name" value="TPR-like"/>
    <property type="match status" value="1"/>
</dbReference>
<evidence type="ECO:0000313" key="1">
    <source>
        <dbReference type="EMBL" id="KAK3755260.1"/>
    </source>
</evidence>
<keyword evidence="2" id="KW-1185">Reference proteome</keyword>
<evidence type="ECO:0008006" key="3">
    <source>
        <dbReference type="Google" id="ProtNLM"/>
    </source>
</evidence>
<dbReference type="PANTHER" id="PTHR46533">
    <property type="entry name" value="ZINC FINGER MYND DOMAIN-CONTAINING PROTEIN 12"/>
    <property type="match status" value="1"/>
</dbReference>
<comment type="caution">
    <text evidence="1">The sequence shown here is derived from an EMBL/GenBank/DDBJ whole genome shotgun (WGS) entry which is preliminary data.</text>
</comment>
<dbReference type="PANTHER" id="PTHR46533:SF1">
    <property type="entry name" value="ZINC FINGER MYND DOMAIN-CONTAINING PROTEIN 12"/>
    <property type="match status" value="1"/>
</dbReference>
<dbReference type="EMBL" id="JAWDGP010005603">
    <property type="protein sequence ID" value="KAK3755260.1"/>
    <property type="molecule type" value="Genomic_DNA"/>
</dbReference>